<evidence type="ECO:0000259" key="9">
    <source>
        <dbReference type="Pfam" id="PF03600"/>
    </source>
</evidence>
<keyword evidence="7 8" id="KW-0472">Membrane</keyword>
<evidence type="ECO:0000256" key="5">
    <source>
        <dbReference type="ARBA" id="ARBA00022692"/>
    </source>
</evidence>
<feature type="transmembrane region" description="Helical" evidence="8">
    <location>
        <begin position="75"/>
        <end position="95"/>
    </location>
</feature>
<dbReference type="PANTHER" id="PTHR43568:SF1">
    <property type="entry name" value="P PROTEIN"/>
    <property type="match status" value="1"/>
</dbReference>
<feature type="non-terminal residue" evidence="10">
    <location>
        <position position="1"/>
    </location>
</feature>
<evidence type="ECO:0000256" key="6">
    <source>
        <dbReference type="ARBA" id="ARBA00022989"/>
    </source>
</evidence>
<keyword evidence="5 8" id="KW-0812">Transmembrane</keyword>
<feature type="transmembrane region" description="Helical" evidence="8">
    <location>
        <begin position="33"/>
        <end position="63"/>
    </location>
</feature>
<dbReference type="InterPro" id="IPR004680">
    <property type="entry name" value="Cit_transptr-like_dom"/>
</dbReference>
<keyword evidence="4" id="KW-1003">Cell membrane</keyword>
<feature type="transmembrane region" description="Helical" evidence="8">
    <location>
        <begin position="115"/>
        <end position="136"/>
    </location>
</feature>
<dbReference type="GO" id="GO:0005886">
    <property type="term" value="C:plasma membrane"/>
    <property type="evidence" value="ECO:0007669"/>
    <property type="project" value="UniProtKB-SubCell"/>
</dbReference>
<feature type="transmembrane region" description="Helical" evidence="8">
    <location>
        <begin position="167"/>
        <end position="200"/>
    </location>
</feature>
<evidence type="ECO:0000313" key="10">
    <source>
        <dbReference type="EMBL" id="GAG86503.1"/>
    </source>
</evidence>
<evidence type="ECO:0000256" key="3">
    <source>
        <dbReference type="ARBA" id="ARBA00022448"/>
    </source>
</evidence>
<dbReference type="PANTHER" id="PTHR43568">
    <property type="entry name" value="P PROTEIN"/>
    <property type="match status" value="1"/>
</dbReference>
<keyword evidence="3" id="KW-0813">Transport</keyword>
<protein>
    <recommendedName>
        <fullName evidence="9">Citrate transporter-like domain-containing protein</fullName>
    </recommendedName>
</protein>
<keyword evidence="6 8" id="KW-1133">Transmembrane helix</keyword>
<comment type="subcellular location">
    <subcellularLocation>
        <location evidence="1">Cell membrane</location>
        <topology evidence="1">Multi-pass membrane protein</topology>
    </subcellularLocation>
</comment>
<dbReference type="GO" id="GO:0015105">
    <property type="term" value="F:arsenite transmembrane transporter activity"/>
    <property type="evidence" value="ECO:0007669"/>
    <property type="project" value="InterPro"/>
</dbReference>
<accession>X1BQS8</accession>
<name>X1BQS8_9ZZZZ</name>
<feature type="transmembrane region" description="Helical" evidence="8">
    <location>
        <begin position="220"/>
        <end position="240"/>
    </location>
</feature>
<organism evidence="10">
    <name type="scientific">marine sediment metagenome</name>
    <dbReference type="NCBI Taxonomy" id="412755"/>
    <lineage>
        <taxon>unclassified sequences</taxon>
        <taxon>metagenomes</taxon>
        <taxon>ecological metagenomes</taxon>
    </lineage>
</organism>
<evidence type="ECO:0000256" key="2">
    <source>
        <dbReference type="ARBA" id="ARBA00009843"/>
    </source>
</evidence>
<proteinExistence type="inferred from homology"/>
<evidence type="ECO:0000256" key="7">
    <source>
        <dbReference type="ARBA" id="ARBA00023136"/>
    </source>
</evidence>
<dbReference type="InterPro" id="IPR051475">
    <property type="entry name" value="Diverse_Ion_Transporter"/>
</dbReference>
<sequence length="294" mass="33444">LKYAIITKILQESNVLEYVAIRMFRLSRGNQRLFLYIICLTGAILAAVISDVVVALILVPIIIRICNFLKIKAGTYLLALTIVINIGSIFTPFSSGENIIIAQHFQLDTIYFVTYYWLIALILLFLTILFIDILILRKEPKMEFEQSQLIMEILDPSMVITDKKLFIFNGIAFLSIIISFVIIPEIYVVALIAAMIMVLVNNKRGERPLKEILKEINWEIIFFFIALFVVIGCLQIVGIFDLFQLGALQNFNIYIVCLIILLSVSFLSGILANTPTMLLFLPIIDSLIVDYNFS</sequence>
<dbReference type="Pfam" id="PF03600">
    <property type="entry name" value="CitMHS"/>
    <property type="match status" value="1"/>
</dbReference>
<dbReference type="PRINTS" id="PR00758">
    <property type="entry name" value="ARSENICPUMP"/>
</dbReference>
<feature type="non-terminal residue" evidence="10">
    <location>
        <position position="294"/>
    </location>
</feature>
<evidence type="ECO:0000256" key="4">
    <source>
        <dbReference type="ARBA" id="ARBA00022475"/>
    </source>
</evidence>
<comment type="similarity">
    <text evidence="2">Belongs to the CitM (TC 2.A.11) transporter family.</text>
</comment>
<feature type="transmembrane region" description="Helical" evidence="8">
    <location>
        <begin position="252"/>
        <end position="272"/>
    </location>
</feature>
<feature type="domain" description="Citrate transporter-like" evidence="9">
    <location>
        <begin position="4"/>
        <end position="287"/>
    </location>
</feature>
<dbReference type="AlphaFoldDB" id="X1BQS8"/>
<evidence type="ECO:0000256" key="1">
    <source>
        <dbReference type="ARBA" id="ARBA00004651"/>
    </source>
</evidence>
<evidence type="ECO:0000256" key="8">
    <source>
        <dbReference type="SAM" id="Phobius"/>
    </source>
</evidence>
<dbReference type="InterPro" id="IPR000802">
    <property type="entry name" value="Arsenical_pump_ArsB"/>
</dbReference>
<gene>
    <name evidence="10" type="ORF">S01H4_36417</name>
</gene>
<dbReference type="EMBL" id="BART01019465">
    <property type="protein sequence ID" value="GAG86503.1"/>
    <property type="molecule type" value="Genomic_DNA"/>
</dbReference>
<comment type="caution">
    <text evidence="10">The sequence shown here is derived from an EMBL/GenBank/DDBJ whole genome shotgun (WGS) entry which is preliminary data.</text>
</comment>
<reference evidence="10" key="1">
    <citation type="journal article" date="2014" name="Front. Microbiol.">
        <title>High frequency of phylogenetically diverse reductive dehalogenase-homologous genes in deep subseafloor sedimentary metagenomes.</title>
        <authorList>
            <person name="Kawai M."/>
            <person name="Futagami T."/>
            <person name="Toyoda A."/>
            <person name="Takaki Y."/>
            <person name="Nishi S."/>
            <person name="Hori S."/>
            <person name="Arai W."/>
            <person name="Tsubouchi T."/>
            <person name="Morono Y."/>
            <person name="Uchiyama I."/>
            <person name="Ito T."/>
            <person name="Fujiyama A."/>
            <person name="Inagaki F."/>
            <person name="Takami H."/>
        </authorList>
    </citation>
    <scope>NUCLEOTIDE SEQUENCE</scope>
    <source>
        <strain evidence="10">Expedition CK06-06</strain>
    </source>
</reference>